<evidence type="ECO:0000313" key="2">
    <source>
        <dbReference type="Proteomes" id="UP000092600"/>
    </source>
</evidence>
<protein>
    <submittedName>
        <fullName evidence="1">Uncharacterized protein</fullName>
    </submittedName>
</protein>
<name>A0A199UZ19_ANACO</name>
<evidence type="ECO:0000313" key="1">
    <source>
        <dbReference type="EMBL" id="OAY69885.1"/>
    </source>
</evidence>
<organism evidence="1 2">
    <name type="scientific">Ananas comosus</name>
    <name type="common">Pineapple</name>
    <name type="synonym">Ananas ananas</name>
    <dbReference type="NCBI Taxonomy" id="4615"/>
    <lineage>
        <taxon>Eukaryota</taxon>
        <taxon>Viridiplantae</taxon>
        <taxon>Streptophyta</taxon>
        <taxon>Embryophyta</taxon>
        <taxon>Tracheophyta</taxon>
        <taxon>Spermatophyta</taxon>
        <taxon>Magnoliopsida</taxon>
        <taxon>Liliopsida</taxon>
        <taxon>Poales</taxon>
        <taxon>Bromeliaceae</taxon>
        <taxon>Bromelioideae</taxon>
        <taxon>Ananas</taxon>
    </lineage>
</organism>
<reference evidence="1 2" key="1">
    <citation type="journal article" date="2016" name="DNA Res.">
        <title>The draft genome of MD-2 pineapple using hybrid error correction of long reads.</title>
        <authorList>
            <person name="Redwan R.M."/>
            <person name="Saidin A."/>
            <person name="Kumar S.V."/>
        </authorList>
    </citation>
    <scope>NUCLEOTIDE SEQUENCE [LARGE SCALE GENOMIC DNA]</scope>
    <source>
        <strain evidence="2">cv. MD2</strain>
        <tissue evidence="1">Leaf</tissue>
    </source>
</reference>
<gene>
    <name evidence="1" type="ORF">ACMD2_18963</name>
</gene>
<dbReference type="AlphaFoldDB" id="A0A199UZ19"/>
<dbReference type="Proteomes" id="UP000092600">
    <property type="component" value="Unassembled WGS sequence"/>
</dbReference>
<dbReference type="EMBL" id="LSRQ01004187">
    <property type="protein sequence ID" value="OAY69885.1"/>
    <property type="molecule type" value="Genomic_DNA"/>
</dbReference>
<accession>A0A199UZ19</accession>
<sequence>MPSQIRTRFEVSTSSLTSRRPWKMLAQELSPAPIFSLSQLKLQLT</sequence>
<comment type="caution">
    <text evidence="1">The sequence shown here is derived from an EMBL/GenBank/DDBJ whole genome shotgun (WGS) entry which is preliminary data.</text>
</comment>
<proteinExistence type="predicted"/>